<evidence type="ECO:0000313" key="2">
    <source>
        <dbReference type="EMBL" id="KAF4117383.1"/>
    </source>
</evidence>
<sequence>MHASDELLGLSSGNSGLMDNFQRQPSVWNLVKENVPCSELPEVRAVLGETLIDTYAELYSEVELWEKIWQELRCSEKGNRPEAPIFPLADPPAVKELLKAEIQLLLLTLREKAARQGRDEEEVIAQYSPSVVSYALGSSSTQRQGSPGSWCETKSPSRPPSSLSETRNRSVSSLSSHSSCEEEIKALRHKLNITHIDEVVTHLRSVISEESEALKRGVQVLQEILETERASAQAEPVSPEPSVAELKKERRLIQRDLNEQSLISGSHNTNNQSTRNPQIHTRETRKPALNLANDLEGLKPLNSTVSHLKPCPPRDLNHIGSDPPLMSSSSAQSTIPISDLKQGDKECKYRGNSLRASAFRLVPAASVKASGSVKDFFLKMEVTKSSDLVCLQPAPPAVQRTASRGQRGSRQLCLPQPDRLLSSL</sequence>
<name>A0A7J6DDK1_9TELE</name>
<feature type="compositionally biased region" description="Polar residues" evidence="1">
    <location>
        <begin position="136"/>
        <end position="163"/>
    </location>
</feature>
<feature type="region of interest" description="Disordered" evidence="1">
    <location>
        <begin position="136"/>
        <end position="179"/>
    </location>
</feature>
<gene>
    <name evidence="2" type="ORF">G5714_001936</name>
</gene>
<reference evidence="2 3" key="1">
    <citation type="submission" date="2020-04" db="EMBL/GenBank/DDBJ databases">
        <title>Chromosome-level genome assembly of a cyprinid fish Onychostoma macrolepis by integration of Nanopore Sequencing, Bionano and Hi-C technology.</title>
        <authorList>
            <person name="Wang D."/>
        </authorList>
    </citation>
    <scope>NUCLEOTIDE SEQUENCE [LARGE SCALE GENOMIC DNA]</scope>
    <source>
        <strain evidence="2">SWU-2019</strain>
        <tissue evidence="2">Muscle</tissue>
    </source>
</reference>
<protein>
    <recommendedName>
        <fullName evidence="4">Coiled-coil domain-containing protein 24</fullName>
    </recommendedName>
</protein>
<feature type="compositionally biased region" description="Polar residues" evidence="1">
    <location>
        <begin position="400"/>
        <end position="409"/>
    </location>
</feature>
<evidence type="ECO:0008006" key="4">
    <source>
        <dbReference type="Google" id="ProtNLM"/>
    </source>
</evidence>
<accession>A0A7J6DDK1</accession>
<feature type="region of interest" description="Disordered" evidence="1">
    <location>
        <begin position="260"/>
        <end position="281"/>
    </location>
</feature>
<dbReference type="PANTHER" id="PTHR28601:SF1">
    <property type="entry name" value="COILED-COIL DOMAIN-CONTAINING PROTEIN 24"/>
    <property type="match status" value="1"/>
</dbReference>
<proteinExistence type="predicted"/>
<dbReference type="Proteomes" id="UP000579812">
    <property type="component" value="Unassembled WGS sequence"/>
</dbReference>
<evidence type="ECO:0000256" key="1">
    <source>
        <dbReference type="SAM" id="MobiDB-lite"/>
    </source>
</evidence>
<feature type="compositionally biased region" description="Polar residues" evidence="1">
    <location>
        <begin position="260"/>
        <end position="279"/>
    </location>
</feature>
<dbReference type="EMBL" id="JAAMOB010000002">
    <property type="protein sequence ID" value="KAF4117383.1"/>
    <property type="molecule type" value="Genomic_DNA"/>
</dbReference>
<comment type="caution">
    <text evidence="2">The sequence shown here is derived from an EMBL/GenBank/DDBJ whole genome shotgun (WGS) entry which is preliminary data.</text>
</comment>
<feature type="region of interest" description="Disordered" evidence="1">
    <location>
        <begin position="398"/>
        <end position="424"/>
    </location>
</feature>
<dbReference type="InterPro" id="IPR031367">
    <property type="entry name" value="CCDC24"/>
</dbReference>
<organism evidence="2 3">
    <name type="scientific">Onychostoma macrolepis</name>
    <dbReference type="NCBI Taxonomy" id="369639"/>
    <lineage>
        <taxon>Eukaryota</taxon>
        <taxon>Metazoa</taxon>
        <taxon>Chordata</taxon>
        <taxon>Craniata</taxon>
        <taxon>Vertebrata</taxon>
        <taxon>Euteleostomi</taxon>
        <taxon>Actinopterygii</taxon>
        <taxon>Neopterygii</taxon>
        <taxon>Teleostei</taxon>
        <taxon>Ostariophysi</taxon>
        <taxon>Cypriniformes</taxon>
        <taxon>Cyprinidae</taxon>
        <taxon>Acrossocheilinae</taxon>
        <taxon>Onychostoma</taxon>
    </lineage>
</organism>
<keyword evidence="3" id="KW-1185">Reference proteome</keyword>
<evidence type="ECO:0000313" key="3">
    <source>
        <dbReference type="Proteomes" id="UP000579812"/>
    </source>
</evidence>
<dbReference type="PANTHER" id="PTHR28601">
    <property type="entry name" value="COILED-COIL DOMAIN-CONTAINING PROTEIN 24"/>
    <property type="match status" value="1"/>
</dbReference>
<dbReference type="OrthoDB" id="6022633at2759"/>
<feature type="compositionally biased region" description="Low complexity" evidence="1">
    <location>
        <begin position="169"/>
        <end position="178"/>
    </location>
</feature>
<dbReference type="Pfam" id="PF15669">
    <property type="entry name" value="CCDC24"/>
    <property type="match status" value="1"/>
</dbReference>
<dbReference type="AlphaFoldDB" id="A0A7J6DDK1"/>